<protein>
    <submittedName>
        <fullName evidence="1">Uncharacterized protein</fullName>
    </submittedName>
</protein>
<keyword evidence="2" id="KW-1185">Reference proteome</keyword>
<dbReference type="KEGG" id="acel:acsn021_29830"/>
<accession>A0A6S6QXN9</accession>
<sequence>MIYNRILQKSAVSSPKSGFNGAYRISSFKIKGKSSRQKYLYDIFCGYNAY</sequence>
<evidence type="ECO:0000313" key="1">
    <source>
        <dbReference type="EMBL" id="BCJ95414.1"/>
    </source>
</evidence>
<proteinExistence type="predicted"/>
<evidence type="ECO:0000313" key="2">
    <source>
        <dbReference type="Proteomes" id="UP000515561"/>
    </source>
</evidence>
<reference evidence="1 2" key="1">
    <citation type="journal article" date="2016" name="Int. J. Syst. Evol. Microbiol.">
        <title>Descriptions of Anaerotaenia torta gen. nov., sp. nov. and Anaerocolumna cellulosilytica gen. nov., sp. nov. isolated from a methanogenic reactor of cattle waste.</title>
        <authorList>
            <person name="Uek A."/>
            <person name="Ohtaki Y."/>
            <person name="Kaku N."/>
            <person name="Ueki K."/>
        </authorList>
    </citation>
    <scope>NUCLEOTIDE SEQUENCE [LARGE SCALE GENOMIC DNA]</scope>
    <source>
        <strain evidence="1 2">SN021</strain>
    </source>
</reference>
<name>A0A6S6QXN9_9FIRM</name>
<dbReference type="EMBL" id="AP023367">
    <property type="protein sequence ID" value="BCJ95414.1"/>
    <property type="molecule type" value="Genomic_DNA"/>
</dbReference>
<dbReference type="AlphaFoldDB" id="A0A6S6QXN9"/>
<dbReference type="Proteomes" id="UP000515561">
    <property type="component" value="Chromosome"/>
</dbReference>
<organism evidence="1 2">
    <name type="scientific">Anaerocolumna cellulosilytica</name>
    <dbReference type="NCBI Taxonomy" id="433286"/>
    <lineage>
        <taxon>Bacteria</taxon>
        <taxon>Bacillati</taxon>
        <taxon>Bacillota</taxon>
        <taxon>Clostridia</taxon>
        <taxon>Lachnospirales</taxon>
        <taxon>Lachnospiraceae</taxon>
        <taxon>Anaerocolumna</taxon>
    </lineage>
</organism>
<gene>
    <name evidence="1" type="ORF">acsn021_29830</name>
</gene>